<keyword evidence="5 6" id="KW-0804">Transcription</keyword>
<feature type="domain" description="NusB/RsmB/TIM44" evidence="8">
    <location>
        <begin position="26"/>
        <end position="151"/>
    </location>
</feature>
<comment type="function">
    <text evidence="6">Involved in transcription antitermination. Required for transcription of ribosomal RNA (rRNA) genes. Binds specifically to the boxA antiterminator sequence of the ribosomal RNA (rrn) operons.</text>
</comment>
<keyword evidence="4 6" id="KW-0805">Transcription regulation</keyword>
<proteinExistence type="inferred from homology"/>
<reference evidence="9 10" key="1">
    <citation type="submission" date="2019-08" db="EMBL/GenBank/DDBJ databases">
        <title>In-depth cultivation of the pig gut microbiome towards novel bacterial diversity and tailored functional studies.</title>
        <authorList>
            <person name="Wylensek D."/>
            <person name="Hitch T.C.A."/>
            <person name="Clavel T."/>
        </authorList>
    </citation>
    <scope>NUCLEOTIDE SEQUENCE [LARGE SCALE GENOMIC DNA]</scope>
    <source>
        <strain evidence="9 10">WCA-MUC-591-APC-3H</strain>
    </source>
</reference>
<dbReference type="NCBIfam" id="TIGR01951">
    <property type="entry name" value="nusB"/>
    <property type="match status" value="1"/>
</dbReference>
<keyword evidence="2 6" id="KW-0889">Transcription antitermination</keyword>
<keyword evidence="10" id="KW-1185">Reference proteome</keyword>
<accession>A0A6L5Y5N2</accession>
<evidence type="ECO:0000256" key="6">
    <source>
        <dbReference type="HAMAP-Rule" id="MF_00073"/>
    </source>
</evidence>
<dbReference type="PANTHER" id="PTHR11078">
    <property type="entry name" value="N UTILIZATION SUBSTANCE PROTEIN B-RELATED"/>
    <property type="match status" value="1"/>
</dbReference>
<organism evidence="9 10">
    <name type="scientific">Hornefia butyriciproducens</name>
    <dbReference type="NCBI Taxonomy" id="2652293"/>
    <lineage>
        <taxon>Bacteria</taxon>
        <taxon>Bacillati</taxon>
        <taxon>Bacillota</taxon>
        <taxon>Clostridia</taxon>
        <taxon>Peptostreptococcales</taxon>
        <taxon>Anaerovoracaceae</taxon>
        <taxon>Hornefia</taxon>
    </lineage>
</organism>
<evidence type="ECO:0000313" key="9">
    <source>
        <dbReference type="EMBL" id="MST52124.1"/>
    </source>
</evidence>
<evidence type="ECO:0000256" key="3">
    <source>
        <dbReference type="ARBA" id="ARBA00022884"/>
    </source>
</evidence>
<name>A0A6L5Y5N2_9FIRM</name>
<dbReference type="GO" id="GO:0003723">
    <property type="term" value="F:RNA binding"/>
    <property type="evidence" value="ECO:0007669"/>
    <property type="project" value="UniProtKB-UniRule"/>
</dbReference>
<evidence type="ECO:0000259" key="8">
    <source>
        <dbReference type="Pfam" id="PF01029"/>
    </source>
</evidence>
<dbReference type="InterPro" id="IPR006027">
    <property type="entry name" value="NusB_RsmB_TIM44"/>
</dbReference>
<comment type="similarity">
    <text evidence="1 6">Belongs to the NusB family.</text>
</comment>
<dbReference type="PANTHER" id="PTHR11078:SF3">
    <property type="entry name" value="ANTITERMINATION NUSB DOMAIN-CONTAINING PROTEIN"/>
    <property type="match status" value="1"/>
</dbReference>
<evidence type="ECO:0000256" key="5">
    <source>
        <dbReference type="ARBA" id="ARBA00023163"/>
    </source>
</evidence>
<dbReference type="Pfam" id="PF01029">
    <property type="entry name" value="NusB"/>
    <property type="match status" value="1"/>
</dbReference>
<dbReference type="SUPFAM" id="SSF48013">
    <property type="entry name" value="NusB-like"/>
    <property type="match status" value="1"/>
</dbReference>
<dbReference type="InterPro" id="IPR035926">
    <property type="entry name" value="NusB-like_sf"/>
</dbReference>
<comment type="caution">
    <text evidence="9">The sequence shown here is derived from an EMBL/GenBank/DDBJ whole genome shotgun (WGS) entry which is preliminary data.</text>
</comment>
<gene>
    <name evidence="6 9" type="primary">nusB</name>
    <name evidence="9" type="ORF">FYJ64_07340</name>
</gene>
<dbReference type="InterPro" id="IPR011605">
    <property type="entry name" value="NusB_fam"/>
</dbReference>
<evidence type="ECO:0000256" key="7">
    <source>
        <dbReference type="SAM" id="MobiDB-lite"/>
    </source>
</evidence>
<keyword evidence="3 6" id="KW-0694">RNA-binding</keyword>
<dbReference type="EMBL" id="VUMZ01000006">
    <property type="protein sequence ID" value="MST52124.1"/>
    <property type="molecule type" value="Genomic_DNA"/>
</dbReference>
<evidence type="ECO:0000256" key="2">
    <source>
        <dbReference type="ARBA" id="ARBA00022814"/>
    </source>
</evidence>
<dbReference type="Proteomes" id="UP000474676">
    <property type="component" value="Unassembled WGS sequence"/>
</dbReference>
<feature type="region of interest" description="Disordered" evidence="7">
    <location>
        <begin position="1"/>
        <end position="24"/>
    </location>
</feature>
<dbReference type="GO" id="GO:0005829">
    <property type="term" value="C:cytosol"/>
    <property type="evidence" value="ECO:0007669"/>
    <property type="project" value="TreeGrafter"/>
</dbReference>
<evidence type="ECO:0000256" key="4">
    <source>
        <dbReference type="ARBA" id="ARBA00023015"/>
    </source>
</evidence>
<evidence type="ECO:0000256" key="1">
    <source>
        <dbReference type="ARBA" id="ARBA00005952"/>
    </source>
</evidence>
<protein>
    <recommendedName>
        <fullName evidence="6">Transcription antitermination protein NusB</fullName>
    </recommendedName>
    <alternativeName>
        <fullName evidence="6">Antitermination factor NusB</fullName>
    </alternativeName>
</protein>
<dbReference type="Gene3D" id="1.10.940.10">
    <property type="entry name" value="NusB-like"/>
    <property type="match status" value="1"/>
</dbReference>
<dbReference type="HAMAP" id="MF_00073">
    <property type="entry name" value="NusB"/>
    <property type="match status" value="1"/>
</dbReference>
<dbReference type="GO" id="GO:0031564">
    <property type="term" value="P:transcription antitermination"/>
    <property type="evidence" value="ECO:0007669"/>
    <property type="project" value="UniProtKB-KW"/>
</dbReference>
<sequence>MQPACQGDQHSCRRRGSSGGKRMTRREAREFMMKVLYQMDVTSDDMTGPLERYVRDTRLGIQKEYCESVYEKFCAHKEEIDSEIARCSIGWKIERMPRTDVSILRLSVCEILYMPDIPPAVSINEAVEITKKYGTDQSPKFVNAILGSIARERK</sequence>
<evidence type="ECO:0000313" key="10">
    <source>
        <dbReference type="Proteomes" id="UP000474676"/>
    </source>
</evidence>
<dbReference type="GO" id="GO:0006353">
    <property type="term" value="P:DNA-templated transcription termination"/>
    <property type="evidence" value="ECO:0007669"/>
    <property type="project" value="UniProtKB-UniRule"/>
</dbReference>
<dbReference type="AlphaFoldDB" id="A0A6L5Y5N2"/>